<evidence type="ECO:0008006" key="11">
    <source>
        <dbReference type="Google" id="ProtNLM"/>
    </source>
</evidence>
<sequence>MEPYWNESNGHAAHPVKYERYISACVEIVSNPPDLDPIRSATIRFVPPPVLSSSSSSAQFVVHWHLRATAYSEDDAEYATGRRNKTSRQDPLSHRIIEKRRRDRMNSCLADLSRLIPPQYQRKGRGRIEKTEIIEMAIRHLKHLQSECQQKESDYRSGYMDCMKEAAKFLYDVHMQDFCHRLLGRLQEHIDEMFKTDCYKSTRSCHMPDNVSASSGSPHQAYHPPLCHLRDMLATSASDVEHSQDHNDVKDLSFRNHLNQLQRSQQAAAVAAAAAAAAVAVANGSSPGSSAGLDSKVPLTNGGGNVGAAPAGDNVPSNSTANGAAAAAAGGNSNSSGSNSSNAASSTTCPPVGGACAPKITPLAAHQQPHQAPVITSTAPHHHLHHTDSSHHDFESSREPILHTDTSNMHSPPPRDLLLQQHPHLAHSHHTQDSLMSVRMRNYSESSHEVEHNNNYKYKNHIKERFVHELHDEETSSEHCPVAAHLQSDHSHLQALSEHSKDGTEPEIAPIMAKKRKLAEAAANGEIPLEVHTETGSGAANPSNRPDKPSPSFNFSDIKDIKAELHSGNSNSSPLLAKLSAAAAAGGQLSTPSSTTAPLPPRHSFTVPIFALHGQGNYYVPLNVDYNALVPFLNGMDLLEKSYTSMPVVHPININVNFMPTSPSASFLAAAAAAAVAVGKQQQQQQQQQAVVAVGSGLPLSTNSAAAQAAAVAAAAVAKAKLEQAMNQSW</sequence>
<evidence type="ECO:0000259" key="8">
    <source>
        <dbReference type="PROSITE" id="PS51054"/>
    </source>
</evidence>
<dbReference type="GO" id="GO:0006355">
    <property type="term" value="P:regulation of DNA-templated transcription"/>
    <property type="evidence" value="ECO:0007669"/>
    <property type="project" value="InterPro"/>
</dbReference>
<dbReference type="Pfam" id="PF07527">
    <property type="entry name" value="Hairy_orange"/>
    <property type="match status" value="1"/>
</dbReference>
<feature type="region of interest" description="Disordered" evidence="6">
    <location>
        <begin position="378"/>
        <end position="397"/>
    </location>
</feature>
<evidence type="ECO:0000256" key="6">
    <source>
        <dbReference type="SAM" id="MobiDB-lite"/>
    </source>
</evidence>
<evidence type="ECO:0000313" key="10">
    <source>
        <dbReference type="Proteomes" id="UP001059596"/>
    </source>
</evidence>
<keyword evidence="3" id="KW-0238">DNA-binding</keyword>
<keyword evidence="2" id="KW-0805">Transcription regulation</keyword>
<dbReference type="InterPro" id="IPR050370">
    <property type="entry name" value="HES_HEY"/>
</dbReference>
<dbReference type="PANTHER" id="PTHR10985">
    <property type="entry name" value="BASIC HELIX-LOOP-HELIX TRANSCRIPTION FACTOR, HES-RELATED"/>
    <property type="match status" value="1"/>
</dbReference>
<keyword evidence="5" id="KW-0539">Nucleus</keyword>
<dbReference type="GO" id="GO:0003677">
    <property type="term" value="F:DNA binding"/>
    <property type="evidence" value="ECO:0007669"/>
    <property type="project" value="UniProtKB-KW"/>
</dbReference>
<dbReference type="GO" id="GO:0046983">
    <property type="term" value="F:protein dimerization activity"/>
    <property type="evidence" value="ECO:0007669"/>
    <property type="project" value="InterPro"/>
</dbReference>
<dbReference type="PROSITE" id="PS51054">
    <property type="entry name" value="ORANGE"/>
    <property type="match status" value="1"/>
</dbReference>
<dbReference type="Proteomes" id="UP001059596">
    <property type="component" value="Chromosome 3R"/>
</dbReference>
<dbReference type="SMART" id="SM00353">
    <property type="entry name" value="HLH"/>
    <property type="match status" value="1"/>
</dbReference>
<dbReference type="InterPro" id="IPR036638">
    <property type="entry name" value="HLH_DNA-bd_sf"/>
</dbReference>
<evidence type="ECO:0000259" key="7">
    <source>
        <dbReference type="PROSITE" id="PS50888"/>
    </source>
</evidence>
<dbReference type="FunFam" id="4.10.280.10:FF:000079">
    <property type="entry name" value="CLUMA_CG001539, isoform A"/>
    <property type="match status" value="1"/>
</dbReference>
<dbReference type="SMART" id="SM00511">
    <property type="entry name" value="ORANGE"/>
    <property type="match status" value="1"/>
</dbReference>
<comment type="subcellular location">
    <subcellularLocation>
        <location evidence="1">Nucleus</location>
    </subcellularLocation>
</comment>
<proteinExistence type="predicted"/>
<organism evidence="9 10">
    <name type="scientific">Drosophila gunungcola</name>
    <name type="common">fruit fly</name>
    <dbReference type="NCBI Taxonomy" id="103775"/>
    <lineage>
        <taxon>Eukaryota</taxon>
        <taxon>Metazoa</taxon>
        <taxon>Ecdysozoa</taxon>
        <taxon>Arthropoda</taxon>
        <taxon>Hexapoda</taxon>
        <taxon>Insecta</taxon>
        <taxon>Pterygota</taxon>
        <taxon>Neoptera</taxon>
        <taxon>Endopterygota</taxon>
        <taxon>Diptera</taxon>
        <taxon>Brachycera</taxon>
        <taxon>Muscomorpha</taxon>
        <taxon>Ephydroidea</taxon>
        <taxon>Drosophilidae</taxon>
        <taxon>Drosophila</taxon>
        <taxon>Sophophora</taxon>
    </lineage>
</organism>
<dbReference type="GO" id="GO:0005634">
    <property type="term" value="C:nucleus"/>
    <property type="evidence" value="ECO:0007669"/>
    <property type="project" value="UniProtKB-SubCell"/>
</dbReference>
<feature type="compositionally biased region" description="Low complexity" evidence="6">
    <location>
        <begin position="307"/>
        <end position="348"/>
    </location>
</feature>
<accession>A0A9P9YWJ0</accession>
<dbReference type="CDD" id="cd11440">
    <property type="entry name" value="bHLH-O_Cwo_like"/>
    <property type="match status" value="1"/>
</dbReference>
<evidence type="ECO:0000256" key="1">
    <source>
        <dbReference type="ARBA" id="ARBA00004123"/>
    </source>
</evidence>
<name>A0A9P9YWJ0_9MUSC</name>
<dbReference type="InterPro" id="IPR011598">
    <property type="entry name" value="bHLH_dom"/>
</dbReference>
<evidence type="ECO:0000256" key="4">
    <source>
        <dbReference type="ARBA" id="ARBA00023163"/>
    </source>
</evidence>
<evidence type="ECO:0000313" key="9">
    <source>
        <dbReference type="EMBL" id="KAI8043979.1"/>
    </source>
</evidence>
<keyword evidence="10" id="KW-1185">Reference proteome</keyword>
<evidence type="ECO:0000256" key="3">
    <source>
        <dbReference type="ARBA" id="ARBA00023125"/>
    </source>
</evidence>
<protein>
    <recommendedName>
        <fullName evidence="11">Transcription factor cwo</fullName>
    </recommendedName>
</protein>
<dbReference type="Pfam" id="PF00010">
    <property type="entry name" value="HLH"/>
    <property type="match status" value="1"/>
</dbReference>
<dbReference type="Gene3D" id="4.10.280.10">
    <property type="entry name" value="Helix-loop-helix DNA-binding domain"/>
    <property type="match status" value="1"/>
</dbReference>
<feature type="region of interest" description="Disordered" evidence="6">
    <location>
        <begin position="527"/>
        <end position="555"/>
    </location>
</feature>
<evidence type="ECO:0000256" key="2">
    <source>
        <dbReference type="ARBA" id="ARBA00023015"/>
    </source>
</evidence>
<feature type="region of interest" description="Disordered" evidence="6">
    <location>
        <begin position="304"/>
        <end position="350"/>
    </location>
</feature>
<dbReference type="EMBL" id="JAMKOV010000001">
    <property type="protein sequence ID" value="KAI8043979.1"/>
    <property type="molecule type" value="Genomic_DNA"/>
</dbReference>
<evidence type="ECO:0000256" key="5">
    <source>
        <dbReference type="ARBA" id="ARBA00023242"/>
    </source>
</evidence>
<dbReference type="AlphaFoldDB" id="A0A9P9YWJ0"/>
<feature type="compositionally biased region" description="Basic and acidic residues" evidence="6">
    <location>
        <begin position="386"/>
        <end position="397"/>
    </location>
</feature>
<dbReference type="InterPro" id="IPR003650">
    <property type="entry name" value="Orange_dom"/>
</dbReference>
<gene>
    <name evidence="9" type="ORF">M5D96_000127</name>
</gene>
<feature type="domain" description="BHLH" evidence="7">
    <location>
        <begin position="89"/>
        <end position="144"/>
    </location>
</feature>
<feature type="domain" description="Orange" evidence="8">
    <location>
        <begin position="155"/>
        <end position="186"/>
    </location>
</feature>
<reference evidence="9" key="1">
    <citation type="journal article" date="2023" name="Genome Biol. Evol.">
        <title>Long-read-based Genome Assembly of Drosophila gunungcola Reveals Fewer Chemosensory Genes in Flower-breeding Species.</title>
        <authorList>
            <person name="Negi A."/>
            <person name="Liao B.Y."/>
            <person name="Yeh S.D."/>
        </authorList>
    </citation>
    <scope>NUCLEOTIDE SEQUENCE</scope>
    <source>
        <strain evidence="9">Sukarami</strain>
    </source>
</reference>
<keyword evidence="4" id="KW-0804">Transcription</keyword>
<dbReference type="PROSITE" id="PS50888">
    <property type="entry name" value="BHLH"/>
    <property type="match status" value="1"/>
</dbReference>
<dbReference type="SUPFAM" id="SSF158457">
    <property type="entry name" value="Orange domain-like"/>
    <property type="match status" value="1"/>
</dbReference>
<comment type="caution">
    <text evidence="9">The sequence shown here is derived from an EMBL/GenBank/DDBJ whole genome shotgun (WGS) entry which is preliminary data.</text>
</comment>
<dbReference type="SUPFAM" id="SSF47459">
    <property type="entry name" value="HLH, helix-loop-helix DNA-binding domain"/>
    <property type="match status" value="1"/>
</dbReference>
<feature type="compositionally biased region" description="Polar residues" evidence="6">
    <location>
        <begin position="534"/>
        <end position="544"/>
    </location>
</feature>